<dbReference type="Gene3D" id="3.90.70.10">
    <property type="entry name" value="Cysteine proteinases"/>
    <property type="match status" value="1"/>
</dbReference>
<evidence type="ECO:0000256" key="6">
    <source>
        <dbReference type="ARBA" id="ARBA00022807"/>
    </source>
</evidence>
<sequence>DKALSPGQLSRYRDDFEASVRNRLATLTLSREAYSNGLENRYVTLQHPAVFSHKLKINPPITNQKSSGRCWIFACLNMLRLKMMEEYKLEELELSQPYVFFYDKLEKANWFLENVLSTLDEELDGRVVQYLLTDPINDGGQFDMIVALLEKYGVVPKDAYPETFHTSNSREMDTLITSRLREFAKQLRQAHADGCSRGSLRSRKKEMLEQVHRIMVVSLGQPPEKVTWAFYDKDKNFHEFRDLTPQEFYRKHVRVDCTRLVSLINDPRNEYMRKYTVKYLGNVAEAGGVRYVNLSIDDMKQLASRTIQAGRPVWFGCDVGKCFARGVGLLDPQAIDLKAAFDVKDGMSKADRLRYGESAMTHAMLLTGVHVEDGRVVRWRVENSWGESSGVKGYLTLTDEWFSEFVYQIVLDKDDLPQRVVDVLDQDAVVLPPWDPMGALAQ</sequence>
<evidence type="ECO:0000256" key="4">
    <source>
        <dbReference type="ARBA" id="ARBA00022670"/>
    </source>
</evidence>
<evidence type="ECO:0000256" key="7">
    <source>
        <dbReference type="ARBA" id="ARBA00025347"/>
    </source>
</evidence>
<evidence type="ECO:0000313" key="14">
    <source>
        <dbReference type="EMBL" id="KAJ2848443.1"/>
    </source>
</evidence>
<evidence type="ECO:0000256" key="8">
    <source>
        <dbReference type="ARBA" id="ARBA00026080"/>
    </source>
</evidence>
<evidence type="ECO:0000256" key="11">
    <source>
        <dbReference type="ARBA" id="ARBA00031859"/>
    </source>
</evidence>
<dbReference type="PROSITE" id="PS00639">
    <property type="entry name" value="THIOL_PROTEASE_HIS"/>
    <property type="match status" value="1"/>
</dbReference>
<feature type="active site" evidence="13">
    <location>
        <position position="383"/>
    </location>
</feature>
<evidence type="ECO:0000256" key="9">
    <source>
        <dbReference type="ARBA" id="ARBA00030627"/>
    </source>
</evidence>
<dbReference type="GO" id="GO:0009636">
    <property type="term" value="P:response to toxic substance"/>
    <property type="evidence" value="ECO:0007669"/>
    <property type="project" value="TreeGrafter"/>
</dbReference>
<evidence type="ECO:0000256" key="5">
    <source>
        <dbReference type="ARBA" id="ARBA00022801"/>
    </source>
</evidence>
<reference evidence="14" key="1">
    <citation type="submission" date="2022-07" db="EMBL/GenBank/DDBJ databases">
        <title>Phylogenomic reconstructions and comparative analyses of Kickxellomycotina fungi.</title>
        <authorList>
            <person name="Reynolds N.K."/>
            <person name="Stajich J.E."/>
            <person name="Barry K."/>
            <person name="Grigoriev I.V."/>
            <person name="Crous P."/>
            <person name="Smith M.E."/>
        </authorList>
    </citation>
    <scope>NUCLEOTIDE SEQUENCE</scope>
    <source>
        <strain evidence="14">NRRL 1566</strain>
    </source>
</reference>
<evidence type="ECO:0000256" key="12">
    <source>
        <dbReference type="ARBA" id="ARBA00032353"/>
    </source>
</evidence>
<comment type="function">
    <text evidence="7">The normal physiological role of the enzyme is unknown, but it is not essential for the viability of yeast cells. Has aminopeptidase activity, shortening substrate peptides sequentially by 1 amino acid. Has bleomycin hydrolase activity, which can protect the cell from the toxic effects of bleomycin. Has homocysteine-thiolactonase activity, protecting the cell against homocysteine toxicity. Acts as a repressor in the GAL4 regulatory system, but this does not require either the peptidase or nucleic acid-binding activities.</text>
</comment>
<dbReference type="InterPro" id="IPR025660">
    <property type="entry name" value="Pept_his_AS"/>
</dbReference>
<feature type="active site" evidence="13">
    <location>
        <position position="70"/>
    </location>
</feature>
<dbReference type="SUPFAM" id="SSF54001">
    <property type="entry name" value="Cysteine proteinases"/>
    <property type="match status" value="1"/>
</dbReference>
<dbReference type="GO" id="GO:0006508">
    <property type="term" value="P:proteolysis"/>
    <property type="evidence" value="ECO:0007669"/>
    <property type="project" value="UniProtKB-KW"/>
</dbReference>
<dbReference type="GO" id="GO:0004197">
    <property type="term" value="F:cysteine-type endopeptidase activity"/>
    <property type="evidence" value="ECO:0007669"/>
    <property type="project" value="UniProtKB-EC"/>
</dbReference>
<dbReference type="InterPro" id="IPR000169">
    <property type="entry name" value="Pept_cys_AS"/>
</dbReference>
<evidence type="ECO:0000256" key="10">
    <source>
        <dbReference type="ARBA" id="ARBA00031564"/>
    </source>
</evidence>
<comment type="caution">
    <text evidence="14">The sequence shown here is derived from an EMBL/GenBank/DDBJ whole genome shotgun (WGS) entry which is preliminary data.</text>
</comment>
<protein>
    <recommendedName>
        <fullName evidence="3">Cysteine proteinase 1, mitochondrial</fullName>
        <ecNumber evidence="2">3.4.22.40</ecNumber>
    </recommendedName>
    <alternativeName>
        <fullName evidence="9">Bleomycin hydrolase</fullName>
    </alternativeName>
    <alternativeName>
        <fullName evidence="12">Homocysteine-thiolactonase</fullName>
    </alternativeName>
    <alternativeName>
        <fullName evidence="10">Leucine aminopeptidase 3</fullName>
    </alternativeName>
    <alternativeName>
        <fullName evidence="11">Y3</fullName>
    </alternativeName>
</protein>
<evidence type="ECO:0000313" key="15">
    <source>
        <dbReference type="Proteomes" id="UP001139887"/>
    </source>
</evidence>
<dbReference type="InterPro" id="IPR004134">
    <property type="entry name" value="Peptidase_C1B"/>
</dbReference>
<evidence type="ECO:0000256" key="13">
    <source>
        <dbReference type="PIRSR" id="PIRSR005700-1"/>
    </source>
</evidence>
<dbReference type="CDD" id="cd00585">
    <property type="entry name" value="Peptidase_C1B"/>
    <property type="match status" value="1"/>
</dbReference>
<feature type="non-terminal residue" evidence="14">
    <location>
        <position position="1"/>
    </location>
</feature>
<dbReference type="Proteomes" id="UP001139887">
    <property type="component" value="Unassembled WGS sequence"/>
</dbReference>
<dbReference type="GO" id="GO:0043418">
    <property type="term" value="P:homocysteine catabolic process"/>
    <property type="evidence" value="ECO:0007669"/>
    <property type="project" value="TreeGrafter"/>
</dbReference>
<dbReference type="EMBL" id="JANBUW010000169">
    <property type="protein sequence ID" value="KAJ2848443.1"/>
    <property type="molecule type" value="Genomic_DNA"/>
</dbReference>
<accession>A0A9W8LXC4</accession>
<dbReference type="OrthoDB" id="2666448at2759"/>
<comment type="subunit">
    <text evidence="8">Homohexamer. Binds to nucleic acids. Binds single-stranded DNA and RNA with higher affinity than double-stranded DNA.</text>
</comment>
<dbReference type="PANTHER" id="PTHR10363">
    <property type="entry name" value="BLEOMYCIN HYDROLASE"/>
    <property type="match status" value="1"/>
</dbReference>
<feature type="active site" evidence="13">
    <location>
        <position position="362"/>
    </location>
</feature>
<organism evidence="14 15">
    <name type="scientific">Coemansia brasiliensis</name>
    <dbReference type="NCBI Taxonomy" id="2650707"/>
    <lineage>
        <taxon>Eukaryota</taxon>
        <taxon>Fungi</taxon>
        <taxon>Fungi incertae sedis</taxon>
        <taxon>Zoopagomycota</taxon>
        <taxon>Kickxellomycotina</taxon>
        <taxon>Kickxellomycetes</taxon>
        <taxon>Kickxellales</taxon>
        <taxon>Kickxellaceae</taxon>
        <taxon>Coemansia</taxon>
    </lineage>
</organism>
<proteinExistence type="predicted"/>
<dbReference type="PANTHER" id="PTHR10363:SF2">
    <property type="entry name" value="BLEOMYCIN HYDROLASE"/>
    <property type="match status" value="1"/>
</dbReference>
<evidence type="ECO:0000256" key="1">
    <source>
        <dbReference type="ARBA" id="ARBA00000423"/>
    </source>
</evidence>
<dbReference type="PIRSF" id="PIRSF005700">
    <property type="entry name" value="PepC"/>
    <property type="match status" value="1"/>
</dbReference>
<keyword evidence="5 14" id="KW-0378">Hydrolase</keyword>
<dbReference type="GO" id="GO:0005737">
    <property type="term" value="C:cytoplasm"/>
    <property type="evidence" value="ECO:0007669"/>
    <property type="project" value="TreeGrafter"/>
</dbReference>
<dbReference type="AlphaFoldDB" id="A0A9W8LXC4"/>
<evidence type="ECO:0000256" key="2">
    <source>
        <dbReference type="ARBA" id="ARBA00012465"/>
    </source>
</evidence>
<dbReference type="PROSITE" id="PS00139">
    <property type="entry name" value="THIOL_PROTEASE_CYS"/>
    <property type="match status" value="1"/>
</dbReference>
<dbReference type="EC" id="3.4.22.40" evidence="2"/>
<keyword evidence="15" id="KW-1185">Reference proteome</keyword>
<dbReference type="GO" id="GO:0070005">
    <property type="term" value="F:cysteine-type aminopeptidase activity"/>
    <property type="evidence" value="ECO:0007669"/>
    <property type="project" value="InterPro"/>
</dbReference>
<dbReference type="Pfam" id="PF03051">
    <property type="entry name" value="Peptidase_C1_2"/>
    <property type="match status" value="1"/>
</dbReference>
<name>A0A9W8LXC4_9FUNG</name>
<keyword evidence="6" id="KW-0788">Thiol protease</keyword>
<evidence type="ECO:0000256" key="3">
    <source>
        <dbReference type="ARBA" id="ARBA00016900"/>
    </source>
</evidence>
<dbReference type="InterPro" id="IPR038765">
    <property type="entry name" value="Papain-like_cys_pep_sf"/>
</dbReference>
<keyword evidence="4" id="KW-0645">Protease</keyword>
<gene>
    <name evidence="14" type="primary">LAP3_1</name>
    <name evidence="14" type="ORF">IWW36_003301</name>
</gene>
<comment type="catalytic activity">
    <reaction evidence="1">
        <text>Inactivates bleomycin B2 (a cytotoxic glycometallopeptide) by hydrolysis of a carboxyamide bond of beta-aminoalanine, but also shows general aminopeptidase activity. The specificity varies somewhat with source, but amino acid arylamides of Met, Leu and Ala are preferred.</text>
        <dbReference type="EC" id="3.4.22.40"/>
    </reaction>
</comment>